<dbReference type="PIRSF" id="PIRSF027391">
    <property type="entry name" value="Hpre_diP_synt_I"/>
    <property type="match status" value="1"/>
</dbReference>
<dbReference type="RefSeq" id="WP_272751750.1">
    <property type="nucleotide sequence ID" value="NZ_JAQQLF010000010.1"/>
</dbReference>
<feature type="transmembrane region" description="Helical" evidence="1">
    <location>
        <begin position="87"/>
        <end position="107"/>
    </location>
</feature>
<proteinExistence type="predicted"/>
<reference evidence="2 3" key="1">
    <citation type="submission" date="2023-01" db="EMBL/GenBank/DDBJ databases">
        <title>Novel species of the genus Vogesella isolated from rivers.</title>
        <authorList>
            <person name="Lu H."/>
        </authorList>
    </citation>
    <scope>NUCLEOTIDE SEQUENCE [LARGE SCALE GENOMIC DNA]</scope>
    <source>
        <strain evidence="2 3">DC21W</strain>
    </source>
</reference>
<dbReference type="InterPro" id="IPR014535">
    <property type="entry name" value="Hpre_diP_synt_I"/>
</dbReference>
<feature type="transmembrane region" description="Helical" evidence="1">
    <location>
        <begin position="47"/>
        <end position="67"/>
    </location>
</feature>
<keyword evidence="3" id="KW-1185">Reference proteome</keyword>
<dbReference type="EMBL" id="JAQQLF010000010">
    <property type="protein sequence ID" value="MDC7717429.1"/>
    <property type="molecule type" value="Genomic_DNA"/>
</dbReference>
<keyword evidence="1" id="KW-0472">Membrane</keyword>
<dbReference type="InterPro" id="IPR010898">
    <property type="entry name" value="Hpre_diP_synth_I"/>
</dbReference>
<protein>
    <submittedName>
        <fullName evidence="2">Gx transporter family protein</fullName>
    </submittedName>
</protein>
<evidence type="ECO:0000256" key="1">
    <source>
        <dbReference type="SAM" id="Phobius"/>
    </source>
</evidence>
<dbReference type="Gene3D" id="1.10.1760.20">
    <property type="match status" value="1"/>
</dbReference>
<comment type="caution">
    <text evidence="2">The sequence shown here is derived from an EMBL/GenBank/DDBJ whole genome shotgun (WGS) entry which is preliminary data.</text>
</comment>
<evidence type="ECO:0000313" key="2">
    <source>
        <dbReference type="EMBL" id="MDC7717429.1"/>
    </source>
</evidence>
<accession>A0ABT5IXY9</accession>
<evidence type="ECO:0000313" key="3">
    <source>
        <dbReference type="Proteomes" id="UP001219956"/>
    </source>
</evidence>
<feature type="transmembrane region" description="Helical" evidence="1">
    <location>
        <begin position="119"/>
        <end position="138"/>
    </location>
</feature>
<keyword evidence="1" id="KW-1133">Transmembrane helix</keyword>
<sequence>MTRWHTDTTLQPSSYDRQLARLAAIGLALSLLEAAIPSPLPGIKPGLANIVTLIALYQLGWRAAVWVSLLRIVAAGLMLGSLFTPGFWLSLTGGASSVLMLGLACHLPARYFSALSHSMLAGMAHLAGQLLLARLWLIPHDGVWQLLPPLMLSSLLASVATGLLTLKLLEQLPPCQAKPLPSP</sequence>
<dbReference type="Proteomes" id="UP001219956">
    <property type="component" value="Unassembled WGS sequence"/>
</dbReference>
<keyword evidence="1" id="KW-0812">Transmembrane</keyword>
<organism evidence="2 3">
    <name type="scientific">Vogesella aquatica</name>
    <dbReference type="NCBI Taxonomy" id="2984206"/>
    <lineage>
        <taxon>Bacteria</taxon>
        <taxon>Pseudomonadati</taxon>
        <taxon>Pseudomonadota</taxon>
        <taxon>Betaproteobacteria</taxon>
        <taxon>Neisseriales</taxon>
        <taxon>Chromobacteriaceae</taxon>
        <taxon>Vogesella</taxon>
    </lineage>
</organism>
<dbReference type="Pfam" id="PF07456">
    <property type="entry name" value="Hpre_diP_synt_I"/>
    <property type="match status" value="1"/>
</dbReference>
<feature type="transmembrane region" description="Helical" evidence="1">
    <location>
        <begin position="20"/>
        <end position="40"/>
    </location>
</feature>
<feature type="transmembrane region" description="Helical" evidence="1">
    <location>
        <begin position="150"/>
        <end position="169"/>
    </location>
</feature>
<name>A0ABT5IXY9_9NEIS</name>
<gene>
    <name evidence="2" type="ORF">PQU95_09415</name>
</gene>